<feature type="compositionally biased region" description="Basic and acidic residues" evidence="1">
    <location>
        <begin position="244"/>
        <end position="258"/>
    </location>
</feature>
<comment type="caution">
    <text evidence="2">The sequence shown here is derived from an EMBL/GenBank/DDBJ whole genome shotgun (WGS) entry which is preliminary data.</text>
</comment>
<feature type="region of interest" description="Disordered" evidence="1">
    <location>
        <begin position="1"/>
        <end position="69"/>
    </location>
</feature>
<feature type="compositionally biased region" description="Polar residues" evidence="1">
    <location>
        <begin position="8"/>
        <end position="19"/>
    </location>
</feature>
<feature type="region of interest" description="Disordered" evidence="1">
    <location>
        <begin position="244"/>
        <end position="291"/>
    </location>
</feature>
<dbReference type="EMBL" id="SNRW01000443">
    <property type="protein sequence ID" value="KAA6401117.1"/>
    <property type="molecule type" value="Genomic_DNA"/>
</dbReference>
<evidence type="ECO:0000313" key="3">
    <source>
        <dbReference type="Proteomes" id="UP000324800"/>
    </source>
</evidence>
<dbReference type="AlphaFoldDB" id="A0A5J4X1C8"/>
<accession>A0A5J4X1C8</accession>
<organism evidence="2 3">
    <name type="scientific">Streblomastix strix</name>
    <dbReference type="NCBI Taxonomy" id="222440"/>
    <lineage>
        <taxon>Eukaryota</taxon>
        <taxon>Metamonada</taxon>
        <taxon>Preaxostyla</taxon>
        <taxon>Oxymonadida</taxon>
        <taxon>Streblomastigidae</taxon>
        <taxon>Streblomastix</taxon>
    </lineage>
</organism>
<name>A0A5J4X1C8_9EUKA</name>
<dbReference type="Proteomes" id="UP000324800">
    <property type="component" value="Unassembled WGS sequence"/>
</dbReference>
<protein>
    <submittedName>
        <fullName evidence="2">Uncharacterized protein</fullName>
    </submittedName>
</protein>
<feature type="region of interest" description="Disordered" evidence="1">
    <location>
        <begin position="128"/>
        <end position="174"/>
    </location>
</feature>
<gene>
    <name evidence="2" type="ORF">EZS28_003358</name>
</gene>
<reference evidence="2 3" key="1">
    <citation type="submission" date="2019-03" db="EMBL/GenBank/DDBJ databases">
        <title>Single cell metagenomics reveals metabolic interactions within the superorganism composed of flagellate Streblomastix strix and complex community of Bacteroidetes bacteria on its surface.</title>
        <authorList>
            <person name="Treitli S.C."/>
            <person name="Kolisko M."/>
            <person name="Husnik F."/>
            <person name="Keeling P."/>
            <person name="Hampl V."/>
        </authorList>
    </citation>
    <scope>NUCLEOTIDE SEQUENCE [LARGE SCALE GENOMIC DNA]</scope>
    <source>
        <strain evidence="2">ST1C</strain>
    </source>
</reference>
<feature type="compositionally biased region" description="Polar residues" evidence="1">
    <location>
        <begin position="268"/>
        <end position="281"/>
    </location>
</feature>
<proteinExistence type="predicted"/>
<feature type="compositionally biased region" description="Basic and acidic residues" evidence="1">
    <location>
        <begin position="28"/>
        <end position="40"/>
    </location>
</feature>
<sequence length="547" mass="63525">MEKDQNNKNETQPRNQRPQRLSAKIKQRYQDEIRLEEEKRKVRKKKQIINIDDDEEAKNEPKKPTLKKSNVKISQALKKEVIDILIQYSKKERTLQQAEYKVELAQEHAEEAKSAADEAEKNAIRAENALAQPQSKQKKLSIRQQQLQQDSKNDNDEAQSNSKPEFISSGARTAAANRSRAIAESRMANYQKLDEQLKYAQEVADNVQSQLDILIEREKNIAERLGLTEEELENLIIGEQKRDLEKKKEDQLKAEQVNHKHKKGINDLISSGSSEQDPQNNKIHHNSKYKSEQQNIFDFDEDQYTKKKMDSTKNHNSSQSTNINNSVYETKEIQKKRTPNIKGTYTYLRGEDGKMRRVYTQNSPQFESGEEIDINENTNINRDIEVSGNRLGQEGMDVIKAAGKDRTLKYGTIFMSNIHRQQALNIIGRRIFIPEPHLKTRSVLPIDQNEEYITKNEQQEVGQDGTGWGKRWGWKTEINLEDFIKKRLYQKMKHRAKQLSSPKSDIIENRQFYSSSSLILRFVPPQFQPAYCSGGTDTFLVFCRPQQ</sequence>
<evidence type="ECO:0000313" key="2">
    <source>
        <dbReference type="EMBL" id="KAA6401117.1"/>
    </source>
</evidence>
<evidence type="ECO:0000256" key="1">
    <source>
        <dbReference type="SAM" id="MobiDB-lite"/>
    </source>
</evidence>